<dbReference type="AlphaFoldDB" id="A0A0P1G0W6"/>
<dbReference type="OrthoDB" id="7647819at2"/>
<evidence type="ECO:0000313" key="3">
    <source>
        <dbReference type="Proteomes" id="UP000052022"/>
    </source>
</evidence>
<dbReference type="InterPro" id="IPR027417">
    <property type="entry name" value="P-loop_NTPase"/>
</dbReference>
<accession>A0A0P1G0W6</accession>
<keyword evidence="3" id="KW-1185">Reference proteome</keyword>
<sequence length="423" mass="45347">MRPALTGPEATSAAVPPLPIVERLETTLALDHVPQHYAQWGRGLLHRLRKPVQLVVIGLPGSGKSAVIDMLLGRTVIGSSPAAGLTEVCFGPVERAELHLAANDPAQTLCQDGLLAQIVPRMGSDFSHSAPLRQRQELPDPRLRGLNIAEITLSGSAKEQSDILDQAVQYGDILLWCSRAFAPEEQALWAAVPDTAKDHAFLVLSMADQLIMRGTLPPLMEALSPLAAEEFLGLYPLAAIQGLNAQQGRTRDTSGLDRELWHKSGGKRLYDDLMQHVDRGRTADLDLAEALVQQFGDPGEAAPPVPPASAQTQSTPDAAAPSQDDLLAAAAQKIKERAAAFLPKDGQSDGDLEQVLQGALDCVRQLGQDLSGLDDRHPKVRAAQEAAQDGEEVLMLCQIEQDAEAATDAITLLLQLKRELTPA</sequence>
<proteinExistence type="predicted"/>
<dbReference type="SUPFAM" id="SSF52540">
    <property type="entry name" value="P-loop containing nucleoside triphosphate hydrolases"/>
    <property type="match status" value="1"/>
</dbReference>
<evidence type="ECO:0000313" key="2">
    <source>
        <dbReference type="EMBL" id="CUH75371.1"/>
    </source>
</evidence>
<dbReference type="RefSeq" id="WP_058288497.1">
    <property type="nucleotide sequence ID" value="NZ_CYSD01000012.1"/>
</dbReference>
<dbReference type="STRING" id="928856.SAMN04488049_1097"/>
<gene>
    <name evidence="2" type="ORF">TRM7557_00353</name>
</gene>
<reference evidence="2 3" key="1">
    <citation type="submission" date="2015-09" db="EMBL/GenBank/DDBJ databases">
        <authorList>
            <consortium name="Swine Surveillance"/>
        </authorList>
    </citation>
    <scope>NUCLEOTIDE SEQUENCE [LARGE SCALE GENOMIC DNA]</scope>
    <source>
        <strain evidence="2 3">CECT 7557</strain>
    </source>
</reference>
<dbReference type="EMBL" id="CYSD01000012">
    <property type="protein sequence ID" value="CUH75371.1"/>
    <property type="molecule type" value="Genomic_DNA"/>
</dbReference>
<evidence type="ECO:0000256" key="1">
    <source>
        <dbReference type="SAM" id="MobiDB-lite"/>
    </source>
</evidence>
<dbReference type="Gene3D" id="3.40.50.300">
    <property type="entry name" value="P-loop containing nucleotide triphosphate hydrolases"/>
    <property type="match status" value="1"/>
</dbReference>
<name>A0A0P1G0W6_9RHOB</name>
<organism evidence="2 3">
    <name type="scientific">Tritonibacter multivorans</name>
    <dbReference type="NCBI Taxonomy" id="928856"/>
    <lineage>
        <taxon>Bacteria</taxon>
        <taxon>Pseudomonadati</taxon>
        <taxon>Pseudomonadota</taxon>
        <taxon>Alphaproteobacteria</taxon>
        <taxon>Rhodobacterales</taxon>
        <taxon>Paracoccaceae</taxon>
        <taxon>Tritonibacter</taxon>
    </lineage>
</organism>
<feature type="region of interest" description="Disordered" evidence="1">
    <location>
        <begin position="296"/>
        <end position="322"/>
    </location>
</feature>
<dbReference type="Proteomes" id="UP000052022">
    <property type="component" value="Unassembled WGS sequence"/>
</dbReference>
<protein>
    <submittedName>
        <fullName evidence="2">Uncharacterized protein</fullName>
    </submittedName>
</protein>